<dbReference type="Gene3D" id="1.10.10.10">
    <property type="entry name" value="Winged helix-like DNA-binding domain superfamily/Winged helix DNA-binding domain"/>
    <property type="match status" value="1"/>
</dbReference>
<evidence type="ECO:0000256" key="3">
    <source>
        <dbReference type="ARBA" id="ARBA00023015"/>
    </source>
</evidence>
<dbReference type="OrthoDB" id="9122097at2"/>
<reference evidence="10 11" key="1">
    <citation type="journal article" date="2010" name="Stand. Genomic Sci.">
        <title>Complete genome sequence of Arcobacter nitrofigilis type strain (CI).</title>
        <authorList>
            <person name="Pati A."/>
            <person name="Gronow S."/>
            <person name="Lapidus A."/>
            <person name="Copeland A."/>
            <person name="Glavina Del Rio T."/>
            <person name="Nolan M."/>
            <person name="Lucas S."/>
            <person name="Tice H."/>
            <person name="Cheng J.F."/>
            <person name="Han C."/>
            <person name="Chertkov O."/>
            <person name="Bruce D."/>
            <person name="Tapia R."/>
            <person name="Goodwin L."/>
            <person name="Pitluck S."/>
            <person name="Liolios K."/>
            <person name="Ivanova N."/>
            <person name="Mavromatis K."/>
            <person name="Chen A."/>
            <person name="Palaniappan K."/>
            <person name="Land M."/>
            <person name="Hauser L."/>
            <person name="Chang Y.J."/>
            <person name="Jeffries C.D."/>
            <person name="Detter J.C."/>
            <person name="Rohde M."/>
            <person name="Goker M."/>
            <person name="Bristow J."/>
            <person name="Eisen J.A."/>
            <person name="Markowitz V."/>
            <person name="Hugenholtz P."/>
            <person name="Klenk H.P."/>
            <person name="Kyrpides N.C."/>
        </authorList>
    </citation>
    <scope>NUCLEOTIDE SEQUENCE [LARGE SCALE GENOMIC DNA]</scope>
    <source>
        <strain evidence="11">ATCC 33309 / DSM 7299 / CCUG 15893 / LMG 7604 / NCTC 12251 / CI</strain>
    </source>
</reference>
<gene>
    <name evidence="10" type="ordered locus">Arnit_2771</name>
</gene>
<dbReference type="InterPro" id="IPR036388">
    <property type="entry name" value="WH-like_DNA-bd_sf"/>
</dbReference>
<dbReference type="Gene3D" id="3.40.50.2300">
    <property type="match status" value="1"/>
</dbReference>
<dbReference type="InterPro" id="IPR016032">
    <property type="entry name" value="Sig_transdc_resp-reg_C-effctor"/>
</dbReference>
<feature type="domain" description="OmpR/PhoB-type" evidence="9">
    <location>
        <begin position="129"/>
        <end position="228"/>
    </location>
</feature>
<accession>D5V6Z9</accession>
<evidence type="ECO:0000256" key="4">
    <source>
        <dbReference type="ARBA" id="ARBA00023125"/>
    </source>
</evidence>
<evidence type="ECO:0000256" key="6">
    <source>
        <dbReference type="PROSITE-ProRule" id="PRU00169"/>
    </source>
</evidence>
<dbReference type="STRING" id="572480.Arnit_2771"/>
<dbReference type="KEGG" id="ant:Arnit_2771"/>
<dbReference type="GO" id="GO:0032993">
    <property type="term" value="C:protein-DNA complex"/>
    <property type="evidence" value="ECO:0007669"/>
    <property type="project" value="TreeGrafter"/>
</dbReference>
<evidence type="ECO:0000313" key="11">
    <source>
        <dbReference type="Proteomes" id="UP000000939"/>
    </source>
</evidence>
<feature type="DNA-binding region" description="OmpR/PhoB-type" evidence="7">
    <location>
        <begin position="129"/>
        <end position="228"/>
    </location>
</feature>
<evidence type="ECO:0000256" key="5">
    <source>
        <dbReference type="ARBA" id="ARBA00023163"/>
    </source>
</evidence>
<dbReference type="Pfam" id="PF00486">
    <property type="entry name" value="Trans_reg_C"/>
    <property type="match status" value="1"/>
</dbReference>
<dbReference type="HOGENOM" id="CLU_000445_30_3_7"/>
<dbReference type="eggNOG" id="COG0745">
    <property type="taxonomic scope" value="Bacteria"/>
</dbReference>
<dbReference type="PANTHER" id="PTHR48111:SF1">
    <property type="entry name" value="TWO-COMPONENT RESPONSE REGULATOR ORR33"/>
    <property type="match status" value="1"/>
</dbReference>
<feature type="domain" description="Response regulatory" evidence="8">
    <location>
        <begin position="14"/>
        <end position="128"/>
    </location>
</feature>
<proteinExistence type="predicted"/>
<keyword evidence="11" id="KW-1185">Reference proteome</keyword>
<dbReference type="SUPFAM" id="SSF46894">
    <property type="entry name" value="C-terminal effector domain of the bipartite response regulators"/>
    <property type="match status" value="1"/>
</dbReference>
<dbReference type="GO" id="GO:0005829">
    <property type="term" value="C:cytosol"/>
    <property type="evidence" value="ECO:0007669"/>
    <property type="project" value="TreeGrafter"/>
</dbReference>
<dbReference type="InterPro" id="IPR039420">
    <property type="entry name" value="WalR-like"/>
</dbReference>
<evidence type="ECO:0000256" key="1">
    <source>
        <dbReference type="ARBA" id="ARBA00022553"/>
    </source>
</evidence>
<name>D5V6Z9_ARCNC</name>
<sequence>MIDLKVLKKLSQIHVLIVEDDETTAFALRQALGMHCKRVDVAKDGIEGFEMFEQYKPDIVISDINLPEMNGLDMVHSMHEISPHLPVIIITSYDTPSNISESINEGAYNYLRKPIVIEDLQTSLLMATKDIYNFRVNLKFGFIYDKNSKQLTNANAELIKLTKLEMEILHLLISNIDKIVEYSTIESYAWQEKSMSIEALRMRIKKIRQKTYNDIIENISGCGYRINSTTNNYLN</sequence>
<keyword evidence="5" id="KW-0804">Transcription</keyword>
<evidence type="ECO:0000259" key="8">
    <source>
        <dbReference type="PROSITE" id="PS50110"/>
    </source>
</evidence>
<evidence type="ECO:0000313" key="10">
    <source>
        <dbReference type="EMBL" id="ADG94419.1"/>
    </source>
</evidence>
<dbReference type="SMART" id="SM00862">
    <property type="entry name" value="Trans_reg_C"/>
    <property type="match status" value="1"/>
</dbReference>
<dbReference type="RefSeq" id="WP_013136564.1">
    <property type="nucleotide sequence ID" value="NC_014166.1"/>
</dbReference>
<dbReference type="PANTHER" id="PTHR48111">
    <property type="entry name" value="REGULATOR OF RPOS"/>
    <property type="match status" value="1"/>
</dbReference>
<evidence type="ECO:0000256" key="2">
    <source>
        <dbReference type="ARBA" id="ARBA00023012"/>
    </source>
</evidence>
<evidence type="ECO:0000256" key="7">
    <source>
        <dbReference type="PROSITE-ProRule" id="PRU01091"/>
    </source>
</evidence>
<dbReference type="EMBL" id="CP001999">
    <property type="protein sequence ID" value="ADG94419.1"/>
    <property type="molecule type" value="Genomic_DNA"/>
</dbReference>
<dbReference type="InterPro" id="IPR001789">
    <property type="entry name" value="Sig_transdc_resp-reg_receiver"/>
</dbReference>
<evidence type="ECO:0000259" key="9">
    <source>
        <dbReference type="PROSITE" id="PS51755"/>
    </source>
</evidence>
<dbReference type="PROSITE" id="PS50110">
    <property type="entry name" value="RESPONSE_REGULATORY"/>
    <property type="match status" value="1"/>
</dbReference>
<organism evidence="10 11">
    <name type="scientific">Arcobacter nitrofigilis (strain ATCC 33309 / DSM 7299 / CCUG 15893 / LMG 7604 / NCTC 12251 / CI)</name>
    <name type="common">Campylobacter nitrofigilis</name>
    <dbReference type="NCBI Taxonomy" id="572480"/>
    <lineage>
        <taxon>Bacteria</taxon>
        <taxon>Pseudomonadati</taxon>
        <taxon>Campylobacterota</taxon>
        <taxon>Epsilonproteobacteria</taxon>
        <taxon>Campylobacterales</taxon>
        <taxon>Arcobacteraceae</taxon>
        <taxon>Arcobacter</taxon>
    </lineage>
</organism>
<dbReference type="PROSITE" id="PS51755">
    <property type="entry name" value="OMPR_PHOB"/>
    <property type="match status" value="1"/>
</dbReference>
<dbReference type="GO" id="GO:0000976">
    <property type="term" value="F:transcription cis-regulatory region binding"/>
    <property type="evidence" value="ECO:0007669"/>
    <property type="project" value="TreeGrafter"/>
</dbReference>
<keyword evidence="3" id="KW-0805">Transcription regulation</keyword>
<dbReference type="SMART" id="SM00448">
    <property type="entry name" value="REC"/>
    <property type="match status" value="1"/>
</dbReference>
<dbReference type="AlphaFoldDB" id="D5V6Z9"/>
<protein>
    <submittedName>
        <fullName evidence="10">Response regulator receiver protein</fullName>
    </submittedName>
</protein>
<keyword evidence="2" id="KW-0902">Two-component regulatory system</keyword>
<keyword evidence="4 7" id="KW-0238">DNA-binding</keyword>
<dbReference type="GO" id="GO:0006355">
    <property type="term" value="P:regulation of DNA-templated transcription"/>
    <property type="evidence" value="ECO:0007669"/>
    <property type="project" value="InterPro"/>
</dbReference>
<dbReference type="GO" id="GO:0000156">
    <property type="term" value="F:phosphorelay response regulator activity"/>
    <property type="evidence" value="ECO:0007669"/>
    <property type="project" value="TreeGrafter"/>
</dbReference>
<dbReference type="Proteomes" id="UP000000939">
    <property type="component" value="Chromosome"/>
</dbReference>
<dbReference type="Pfam" id="PF00072">
    <property type="entry name" value="Response_reg"/>
    <property type="match status" value="1"/>
</dbReference>
<dbReference type="SUPFAM" id="SSF52172">
    <property type="entry name" value="CheY-like"/>
    <property type="match status" value="1"/>
</dbReference>
<keyword evidence="1 6" id="KW-0597">Phosphoprotein</keyword>
<feature type="modified residue" description="4-aspartylphosphate" evidence="6">
    <location>
        <position position="63"/>
    </location>
</feature>
<dbReference type="CDD" id="cd00156">
    <property type="entry name" value="REC"/>
    <property type="match status" value="1"/>
</dbReference>
<dbReference type="InterPro" id="IPR001867">
    <property type="entry name" value="OmpR/PhoB-type_DNA-bd"/>
</dbReference>
<dbReference type="InterPro" id="IPR011006">
    <property type="entry name" value="CheY-like_superfamily"/>
</dbReference>